<evidence type="ECO:0000256" key="2">
    <source>
        <dbReference type="PIRSR" id="PIRSR000137-1"/>
    </source>
</evidence>
<keyword evidence="4" id="KW-0285">Flavoprotein</keyword>
<feature type="binding site" evidence="3">
    <location>
        <position position="278"/>
    </location>
    <ligand>
        <name>FAD</name>
        <dbReference type="ChEBI" id="CHEBI:57692"/>
    </ligand>
</feature>
<evidence type="ECO:0000256" key="1">
    <source>
        <dbReference type="ARBA" id="ARBA00010790"/>
    </source>
</evidence>
<evidence type="ECO:0000256" key="3">
    <source>
        <dbReference type="PIRSR" id="PIRSR000137-2"/>
    </source>
</evidence>
<dbReference type="InterPro" id="IPR036188">
    <property type="entry name" value="FAD/NAD-bd_sf"/>
</dbReference>
<evidence type="ECO:0000313" key="8">
    <source>
        <dbReference type="Proteomes" id="UP001329430"/>
    </source>
</evidence>
<feature type="domain" description="Glucose-methanol-choline oxidoreductase N-terminal" evidence="6">
    <location>
        <begin position="141"/>
        <end position="164"/>
    </location>
</feature>
<feature type="active site" description="Proton donor" evidence="2">
    <location>
        <position position="554"/>
    </location>
</feature>
<dbReference type="GO" id="GO:0050660">
    <property type="term" value="F:flavin adenine dinucleotide binding"/>
    <property type="evidence" value="ECO:0007669"/>
    <property type="project" value="InterPro"/>
</dbReference>
<dbReference type="InterPro" id="IPR000172">
    <property type="entry name" value="GMC_OxRdtase_N"/>
</dbReference>
<comment type="caution">
    <text evidence="7">The sequence shown here is derived from an EMBL/GenBank/DDBJ whole genome shotgun (WGS) entry which is preliminary data.</text>
</comment>
<dbReference type="GO" id="GO:0016614">
    <property type="term" value="F:oxidoreductase activity, acting on CH-OH group of donors"/>
    <property type="evidence" value="ECO:0007669"/>
    <property type="project" value="InterPro"/>
</dbReference>
<organism evidence="7 8">
    <name type="scientific">Pyrocoelia pectoralis</name>
    <dbReference type="NCBI Taxonomy" id="417401"/>
    <lineage>
        <taxon>Eukaryota</taxon>
        <taxon>Metazoa</taxon>
        <taxon>Ecdysozoa</taxon>
        <taxon>Arthropoda</taxon>
        <taxon>Hexapoda</taxon>
        <taxon>Insecta</taxon>
        <taxon>Pterygota</taxon>
        <taxon>Neoptera</taxon>
        <taxon>Endopterygota</taxon>
        <taxon>Coleoptera</taxon>
        <taxon>Polyphaga</taxon>
        <taxon>Elateriformia</taxon>
        <taxon>Elateroidea</taxon>
        <taxon>Lampyridae</taxon>
        <taxon>Lampyrinae</taxon>
        <taxon>Pyrocoelia</taxon>
    </lineage>
</organism>
<evidence type="ECO:0000256" key="4">
    <source>
        <dbReference type="RuleBase" id="RU003968"/>
    </source>
</evidence>
<proteinExistence type="inferred from homology"/>
<evidence type="ECO:0000313" key="7">
    <source>
        <dbReference type="EMBL" id="KAK5644055.1"/>
    </source>
</evidence>
<dbReference type="SUPFAM" id="SSF54373">
    <property type="entry name" value="FAD-linked reductases, C-terminal domain"/>
    <property type="match status" value="1"/>
</dbReference>
<dbReference type="Proteomes" id="UP001329430">
    <property type="component" value="Chromosome 5"/>
</dbReference>
<dbReference type="Pfam" id="PF05199">
    <property type="entry name" value="GMC_oxred_C"/>
    <property type="match status" value="1"/>
</dbReference>
<dbReference type="PANTHER" id="PTHR11552:SF158">
    <property type="entry name" value="GH23626P-RELATED"/>
    <property type="match status" value="1"/>
</dbReference>
<feature type="chain" id="PRO_5042968746" description="Glucose-methanol-choline oxidoreductase N-terminal domain-containing protein" evidence="5">
    <location>
        <begin position="18"/>
        <end position="620"/>
    </location>
</feature>
<comment type="cofactor">
    <cofactor evidence="3">
        <name>FAD</name>
        <dbReference type="ChEBI" id="CHEBI:57692"/>
    </cofactor>
</comment>
<dbReference type="Gene3D" id="3.50.50.60">
    <property type="entry name" value="FAD/NAD(P)-binding domain"/>
    <property type="match status" value="1"/>
</dbReference>
<dbReference type="InterPro" id="IPR007867">
    <property type="entry name" value="GMC_OxRtase_C"/>
</dbReference>
<reference evidence="7 8" key="1">
    <citation type="journal article" date="2024" name="Insects">
        <title>An Improved Chromosome-Level Genome Assembly of the Firefly Pyrocoelia pectoralis.</title>
        <authorList>
            <person name="Fu X."/>
            <person name="Meyer-Rochow V.B."/>
            <person name="Ballantyne L."/>
            <person name="Zhu X."/>
        </authorList>
    </citation>
    <scope>NUCLEOTIDE SEQUENCE [LARGE SCALE GENOMIC DNA]</scope>
    <source>
        <strain evidence="7">XCY_ONT2</strain>
    </source>
</reference>
<dbReference type="Gene3D" id="3.30.560.10">
    <property type="entry name" value="Glucose Oxidase, domain 3"/>
    <property type="match status" value="1"/>
</dbReference>
<dbReference type="PROSITE" id="PS00623">
    <property type="entry name" value="GMC_OXRED_1"/>
    <property type="match status" value="1"/>
</dbReference>
<dbReference type="SUPFAM" id="SSF51905">
    <property type="entry name" value="FAD/NAD(P)-binding domain"/>
    <property type="match status" value="1"/>
</dbReference>
<accession>A0AAN7V969</accession>
<dbReference type="InterPro" id="IPR012132">
    <property type="entry name" value="GMC_OxRdtase"/>
</dbReference>
<keyword evidence="8" id="KW-1185">Reference proteome</keyword>
<evidence type="ECO:0000259" key="6">
    <source>
        <dbReference type="PROSITE" id="PS00623"/>
    </source>
</evidence>
<name>A0AAN7V969_9COLE</name>
<feature type="active site" description="Proton acceptor" evidence="2">
    <location>
        <position position="597"/>
    </location>
</feature>
<dbReference type="AlphaFoldDB" id="A0AAN7V969"/>
<evidence type="ECO:0000256" key="5">
    <source>
        <dbReference type="SAM" id="SignalP"/>
    </source>
</evidence>
<sequence>MLMNGKLIIIFLQFVVTFTEDDVSFYVKTVQEGIAKAMTYIGPIDASAYKPTNPIPRYAETFDYIIIGGGSAGAIIASRLSEDSKIKVLLLEAGGYEKTFGQIPSMTPFLQSSEFNWNYNTTPQTTSCLAMMNQECAYPRGKALGGSSSINGMIYARGNEEDYDSWWLNGNYGWKYDEVLPFFKKTEDSNINGDSAYHGTGGELNVEYHHPSSPQLNAFLEANVEIGRPLIDYNGRYQLGASKTQFSSRNGSRQSTAKAFLVPVLYRKNLRVLVDSYVTKVLIRDLIFYKFAYGAVFTHKGKVYKAYASKEVIVSAGVVGSPQLLMLSGIGPGRHLRSLGIHVYKDLPVGSNFQDHTAYHALFFSSNHTAEDRGMETYVREYLNGYGPYTVAANLQGIAFFKSKGSTNTGPTNPDFELLLQASNNTSPFVQKIHHYDNVAIDAIWRRVNPQSSFSIICMLLHPKSKGTIRLKSANPYDYPLIDTNFLSDDHEEDIDILYEAIQKALELVNTESFKKINASLLYLPLPQCISAHTYLTKDYWRCQLRQLGFHLYHGSGSCKMGNSSITSVVDPELKVHGIARLRVADASIFPTTIAGHNNAPAMMVGEKAADLIRKSWWMV</sequence>
<gene>
    <name evidence="7" type="ORF">RI129_007900</name>
</gene>
<feature type="signal peptide" evidence="5">
    <location>
        <begin position="1"/>
        <end position="17"/>
    </location>
</feature>
<dbReference type="PANTHER" id="PTHR11552">
    <property type="entry name" value="GLUCOSE-METHANOL-CHOLINE GMC OXIDOREDUCTASE"/>
    <property type="match status" value="1"/>
</dbReference>
<dbReference type="EMBL" id="JAVRBK010000005">
    <property type="protein sequence ID" value="KAK5644055.1"/>
    <property type="molecule type" value="Genomic_DNA"/>
</dbReference>
<dbReference type="Pfam" id="PF00732">
    <property type="entry name" value="GMC_oxred_N"/>
    <property type="match status" value="1"/>
</dbReference>
<protein>
    <recommendedName>
        <fullName evidence="6">Glucose-methanol-choline oxidoreductase N-terminal domain-containing protein</fullName>
    </recommendedName>
</protein>
<keyword evidence="5" id="KW-0732">Signal</keyword>
<dbReference type="PIRSF" id="PIRSF000137">
    <property type="entry name" value="Alcohol_oxidase"/>
    <property type="match status" value="1"/>
</dbReference>
<keyword evidence="3 4" id="KW-0274">FAD</keyword>
<comment type="similarity">
    <text evidence="1 4">Belongs to the GMC oxidoreductase family.</text>
</comment>